<dbReference type="EMBL" id="JANBUL010000324">
    <property type="protein sequence ID" value="KAJ2776937.1"/>
    <property type="molecule type" value="Genomic_DNA"/>
</dbReference>
<protein>
    <submittedName>
        <fullName evidence="1">Uncharacterized protein</fullName>
    </submittedName>
</protein>
<sequence length="109" mass="12003">MDDRPELRNVYVQLYEANGVPVGKQETLKPAAAASRLEELQQSHLVLFQRLHKDLCFAVFPVGTTGWEYFRGLSGFREYPAAGSAEPRLPGSGVVAVSVEAPAVRQQCQ</sequence>
<evidence type="ECO:0000313" key="2">
    <source>
        <dbReference type="Proteomes" id="UP001140217"/>
    </source>
</evidence>
<proteinExistence type="predicted"/>
<keyword evidence="2" id="KW-1185">Reference proteome</keyword>
<reference evidence="1" key="1">
    <citation type="submission" date="2022-07" db="EMBL/GenBank/DDBJ databases">
        <title>Phylogenomic reconstructions and comparative analyses of Kickxellomycotina fungi.</title>
        <authorList>
            <person name="Reynolds N.K."/>
            <person name="Stajich J.E."/>
            <person name="Barry K."/>
            <person name="Grigoriev I.V."/>
            <person name="Crous P."/>
            <person name="Smith M.E."/>
        </authorList>
    </citation>
    <scope>NUCLEOTIDE SEQUENCE</scope>
    <source>
        <strain evidence="1">NBRC 105414</strain>
    </source>
</reference>
<organism evidence="1 2">
    <name type="scientific">Coemansia javaensis</name>
    <dbReference type="NCBI Taxonomy" id="2761396"/>
    <lineage>
        <taxon>Eukaryota</taxon>
        <taxon>Fungi</taxon>
        <taxon>Fungi incertae sedis</taxon>
        <taxon>Zoopagomycota</taxon>
        <taxon>Kickxellomycotina</taxon>
        <taxon>Kickxellomycetes</taxon>
        <taxon>Kickxellales</taxon>
        <taxon>Kickxellaceae</taxon>
        <taxon>Coemansia</taxon>
    </lineage>
</organism>
<name>A0A9W8H2L9_9FUNG</name>
<accession>A0A9W8H2L9</accession>
<comment type="caution">
    <text evidence="1">The sequence shown here is derived from an EMBL/GenBank/DDBJ whole genome shotgun (WGS) entry which is preliminary data.</text>
</comment>
<evidence type="ECO:0000313" key="1">
    <source>
        <dbReference type="EMBL" id="KAJ2776937.1"/>
    </source>
</evidence>
<gene>
    <name evidence="1" type="ORF">H4R18_005414</name>
</gene>
<dbReference type="AlphaFoldDB" id="A0A9W8H2L9"/>
<dbReference type="Proteomes" id="UP001140217">
    <property type="component" value="Unassembled WGS sequence"/>
</dbReference>